<proteinExistence type="predicted"/>
<reference evidence="1 2" key="1">
    <citation type="journal article" date="2010" name="PLoS ONE">
        <title>Genome erosion in a nitrogen-fixing vertically transmitted endosymbiotic multicellular cyanobacterium.</title>
        <authorList>
            <person name="Ran L."/>
            <person name="Larsson J."/>
            <person name="Vigil-Stenman T."/>
            <person name="Nylander J.A."/>
            <person name="Ininbergs K."/>
            <person name="Zheng W.W."/>
            <person name="Lapidus A."/>
            <person name="Lowry S."/>
            <person name="Haselkorn R."/>
            <person name="Bergman B."/>
        </authorList>
    </citation>
    <scope>NUCLEOTIDE SEQUENCE [LARGE SCALE GENOMIC DNA]</scope>
    <source>
        <strain evidence="1 2">0708</strain>
    </source>
</reference>
<evidence type="ECO:0000313" key="1">
    <source>
        <dbReference type="EMBL" id="ADI63703.1"/>
    </source>
</evidence>
<keyword evidence="2" id="KW-1185">Reference proteome</keyword>
<dbReference type="Proteomes" id="UP000001511">
    <property type="component" value="Chromosome"/>
</dbReference>
<name>D7E4E5_NOSA0</name>
<dbReference type="KEGG" id="naz:Aazo_1492"/>
<evidence type="ECO:0000313" key="2">
    <source>
        <dbReference type="Proteomes" id="UP000001511"/>
    </source>
</evidence>
<protein>
    <submittedName>
        <fullName evidence="1">Uncharacterized protein</fullName>
    </submittedName>
</protein>
<dbReference type="HOGENOM" id="CLU_2424001_0_0_3"/>
<dbReference type="EMBL" id="CP002059">
    <property type="protein sequence ID" value="ADI63703.1"/>
    <property type="molecule type" value="Genomic_DNA"/>
</dbReference>
<organism evidence="1 2">
    <name type="scientific">Nostoc azollae (strain 0708)</name>
    <name type="common">Anabaena azollae (strain 0708)</name>
    <dbReference type="NCBI Taxonomy" id="551115"/>
    <lineage>
        <taxon>Bacteria</taxon>
        <taxon>Bacillati</taxon>
        <taxon>Cyanobacteriota</taxon>
        <taxon>Cyanophyceae</taxon>
        <taxon>Nostocales</taxon>
        <taxon>Nostocaceae</taxon>
        <taxon>Trichormus</taxon>
    </lineage>
</organism>
<gene>
    <name evidence="1" type="ordered locus">Aazo_1492</name>
</gene>
<accession>D7E4E5</accession>
<sequence length="91" mass="10097">MAIIRVCGKSLFLRARSQEGELEGGKNSLESGKVIDWLWLTPRYATPRYATLRHATPRHAIASASGNRFVMVSRLIPCTLFTFSTPTTNDG</sequence>
<dbReference type="AlphaFoldDB" id="D7E4E5"/>